<evidence type="ECO:0000256" key="9">
    <source>
        <dbReference type="SAM" id="Phobius"/>
    </source>
</evidence>
<keyword evidence="3 9" id="KW-1133">Transmembrane helix</keyword>
<feature type="transmembrane region" description="Helical" evidence="9">
    <location>
        <begin position="12"/>
        <end position="40"/>
    </location>
</feature>
<dbReference type="PRINTS" id="PR00237">
    <property type="entry name" value="GPCRRHODOPSN"/>
</dbReference>
<accession>A0A9D4DM01</accession>
<reference evidence="11" key="1">
    <citation type="journal article" date="2019" name="bioRxiv">
        <title>The Genome of the Zebra Mussel, Dreissena polymorpha: A Resource for Invasive Species Research.</title>
        <authorList>
            <person name="McCartney M.A."/>
            <person name="Auch B."/>
            <person name="Kono T."/>
            <person name="Mallez S."/>
            <person name="Zhang Y."/>
            <person name="Obille A."/>
            <person name="Becker A."/>
            <person name="Abrahante J.E."/>
            <person name="Garbe J."/>
            <person name="Badalamenti J.P."/>
            <person name="Herman A."/>
            <person name="Mangelson H."/>
            <person name="Liachko I."/>
            <person name="Sullivan S."/>
            <person name="Sone E.D."/>
            <person name="Koren S."/>
            <person name="Silverstein K.A.T."/>
            <person name="Beckman K.B."/>
            <person name="Gohl D.M."/>
        </authorList>
    </citation>
    <scope>NUCLEOTIDE SEQUENCE</scope>
    <source>
        <strain evidence="11">Duluth1</strain>
        <tissue evidence="11">Whole animal</tissue>
    </source>
</reference>
<comment type="subcellular location">
    <subcellularLocation>
        <location evidence="1">Membrane</location>
        <topology evidence="1">Multi-pass membrane protein</topology>
    </subcellularLocation>
</comment>
<evidence type="ECO:0000256" key="8">
    <source>
        <dbReference type="SAM" id="MobiDB-lite"/>
    </source>
</evidence>
<evidence type="ECO:0000256" key="7">
    <source>
        <dbReference type="ARBA" id="ARBA00023224"/>
    </source>
</evidence>
<feature type="transmembrane region" description="Helical" evidence="9">
    <location>
        <begin position="61"/>
        <end position="82"/>
    </location>
</feature>
<feature type="compositionally biased region" description="Low complexity" evidence="8">
    <location>
        <begin position="268"/>
        <end position="279"/>
    </location>
</feature>
<evidence type="ECO:0000256" key="1">
    <source>
        <dbReference type="ARBA" id="ARBA00004141"/>
    </source>
</evidence>
<feature type="domain" description="G-protein coupled receptors family 1 profile" evidence="10">
    <location>
        <begin position="1"/>
        <end position="236"/>
    </location>
</feature>
<dbReference type="PROSITE" id="PS50262">
    <property type="entry name" value="G_PROTEIN_RECEP_F1_2"/>
    <property type="match status" value="1"/>
</dbReference>
<organism evidence="11 12">
    <name type="scientific">Dreissena polymorpha</name>
    <name type="common">Zebra mussel</name>
    <name type="synonym">Mytilus polymorpha</name>
    <dbReference type="NCBI Taxonomy" id="45954"/>
    <lineage>
        <taxon>Eukaryota</taxon>
        <taxon>Metazoa</taxon>
        <taxon>Spiralia</taxon>
        <taxon>Lophotrochozoa</taxon>
        <taxon>Mollusca</taxon>
        <taxon>Bivalvia</taxon>
        <taxon>Autobranchia</taxon>
        <taxon>Heteroconchia</taxon>
        <taxon>Euheterodonta</taxon>
        <taxon>Imparidentia</taxon>
        <taxon>Neoheterodontei</taxon>
        <taxon>Myida</taxon>
        <taxon>Dreissenoidea</taxon>
        <taxon>Dreissenidae</taxon>
        <taxon>Dreissena</taxon>
    </lineage>
</organism>
<feature type="transmembrane region" description="Helical" evidence="9">
    <location>
        <begin position="174"/>
        <end position="195"/>
    </location>
</feature>
<evidence type="ECO:0000256" key="2">
    <source>
        <dbReference type="ARBA" id="ARBA00022692"/>
    </source>
</evidence>
<dbReference type="CDD" id="cd00637">
    <property type="entry name" value="7tm_classA_rhodopsin-like"/>
    <property type="match status" value="1"/>
</dbReference>
<dbReference type="PANTHER" id="PTHR24243">
    <property type="entry name" value="G-PROTEIN COUPLED RECEPTOR"/>
    <property type="match status" value="1"/>
</dbReference>
<dbReference type="Proteomes" id="UP000828390">
    <property type="component" value="Unassembled WGS sequence"/>
</dbReference>
<evidence type="ECO:0000313" key="11">
    <source>
        <dbReference type="EMBL" id="KAH3750800.1"/>
    </source>
</evidence>
<dbReference type="GO" id="GO:0004930">
    <property type="term" value="F:G protein-coupled receptor activity"/>
    <property type="evidence" value="ECO:0007669"/>
    <property type="project" value="UniProtKB-KW"/>
</dbReference>
<dbReference type="Gene3D" id="1.20.1070.10">
    <property type="entry name" value="Rhodopsin 7-helix transmembrane proteins"/>
    <property type="match status" value="1"/>
</dbReference>
<keyword evidence="4" id="KW-0297">G-protein coupled receptor</keyword>
<feature type="transmembrane region" description="Helical" evidence="9">
    <location>
        <begin position="94"/>
        <end position="116"/>
    </location>
</feature>
<dbReference type="PANTHER" id="PTHR24243:SF208">
    <property type="entry name" value="PYROKININ-1 RECEPTOR"/>
    <property type="match status" value="1"/>
</dbReference>
<reference evidence="11" key="2">
    <citation type="submission" date="2020-11" db="EMBL/GenBank/DDBJ databases">
        <authorList>
            <person name="McCartney M.A."/>
            <person name="Auch B."/>
            <person name="Kono T."/>
            <person name="Mallez S."/>
            <person name="Becker A."/>
            <person name="Gohl D.M."/>
            <person name="Silverstein K.A.T."/>
            <person name="Koren S."/>
            <person name="Bechman K.B."/>
            <person name="Herman A."/>
            <person name="Abrahante J.E."/>
            <person name="Garbe J."/>
        </authorList>
    </citation>
    <scope>NUCLEOTIDE SEQUENCE</scope>
    <source>
        <strain evidence="11">Duluth1</strain>
        <tissue evidence="11">Whole animal</tissue>
    </source>
</reference>
<dbReference type="InterPro" id="IPR000276">
    <property type="entry name" value="GPCR_Rhodpsn"/>
</dbReference>
<proteinExistence type="predicted"/>
<evidence type="ECO:0000256" key="3">
    <source>
        <dbReference type="ARBA" id="ARBA00022989"/>
    </source>
</evidence>
<name>A0A9D4DM01_DREPO</name>
<dbReference type="AlphaFoldDB" id="A0A9D4DM01"/>
<evidence type="ECO:0000259" key="10">
    <source>
        <dbReference type="PROSITE" id="PS50262"/>
    </source>
</evidence>
<feature type="region of interest" description="Disordered" evidence="8">
    <location>
        <begin position="261"/>
        <end position="313"/>
    </location>
</feature>
<dbReference type="InterPro" id="IPR017452">
    <property type="entry name" value="GPCR_Rhodpsn_7TM"/>
</dbReference>
<dbReference type="GO" id="GO:0016020">
    <property type="term" value="C:membrane"/>
    <property type="evidence" value="ECO:0007669"/>
    <property type="project" value="UniProtKB-SubCell"/>
</dbReference>
<keyword evidence="2 9" id="KW-0812">Transmembrane</keyword>
<keyword evidence="7" id="KW-0807">Transducer</keyword>
<dbReference type="SUPFAM" id="SSF81321">
    <property type="entry name" value="Family A G protein-coupled receptor-like"/>
    <property type="match status" value="1"/>
</dbReference>
<evidence type="ECO:0000256" key="4">
    <source>
        <dbReference type="ARBA" id="ARBA00023040"/>
    </source>
</evidence>
<evidence type="ECO:0000313" key="12">
    <source>
        <dbReference type="Proteomes" id="UP000828390"/>
    </source>
</evidence>
<feature type="transmembrane region" description="Helical" evidence="9">
    <location>
        <begin position="128"/>
        <end position="154"/>
    </location>
</feature>
<keyword evidence="12" id="KW-1185">Reference proteome</keyword>
<keyword evidence="6" id="KW-0675">Receptor</keyword>
<comment type="caution">
    <text evidence="11">The sequence shown here is derived from an EMBL/GenBank/DDBJ whole genome shotgun (WGS) entry which is preliminary data.</text>
</comment>
<dbReference type="EMBL" id="JAIWYP010000010">
    <property type="protein sequence ID" value="KAH3750800.1"/>
    <property type="molecule type" value="Genomic_DNA"/>
</dbReference>
<dbReference type="Pfam" id="PF00001">
    <property type="entry name" value="7tm_1"/>
    <property type="match status" value="1"/>
</dbReference>
<protein>
    <recommendedName>
        <fullName evidence="10">G-protein coupled receptors family 1 profile domain-containing protein</fullName>
    </recommendedName>
</protein>
<feature type="compositionally biased region" description="Basic and acidic residues" evidence="8">
    <location>
        <begin position="297"/>
        <end position="307"/>
    </location>
</feature>
<sequence length="352" mass="39251">MKDKQLRDTTFVGIACLAVADTLFLLLRILIPLETIVSFITCAKRHQITTRPYYVMRSSSWFAANAHVAFLAVIRFIILVYPLKSNVYLTSRRITAVSLSLWAVGIFLIVTIALLIEYKHIQARSRDFVFILWAIVYIIPVVVTTILHITKVFLVNRRTYEFASETHRKNVKTLSRMVIMVICMAILLPLPRFIFKINDGLAKDRKMPMSKNLKIHLEGISELLFLFNHTINPVIYGFLCPRLRNVFLAVCCRNRKRTASQRSVDAPSSSGSTKSTENSAGGVNMRPCSATIQDGSKGSKPELKGADNKGFSSLETGASVASVFTIERVPRTSCSSVDTVVSSYSSEGVSSV</sequence>
<evidence type="ECO:0000256" key="5">
    <source>
        <dbReference type="ARBA" id="ARBA00023136"/>
    </source>
</evidence>
<gene>
    <name evidence="11" type="ORF">DPMN_185334</name>
</gene>
<evidence type="ECO:0000256" key="6">
    <source>
        <dbReference type="ARBA" id="ARBA00023170"/>
    </source>
</evidence>
<keyword evidence="5 9" id="KW-0472">Membrane</keyword>